<evidence type="ECO:0000313" key="1">
    <source>
        <dbReference type="EMBL" id="KAJ7961705.1"/>
    </source>
</evidence>
<dbReference type="Gene3D" id="2.80.10.50">
    <property type="match status" value="1"/>
</dbReference>
<dbReference type="CDD" id="cd23375">
    <property type="entry name" value="beta-trefoil_STI_VvMLP-like"/>
    <property type="match status" value="1"/>
</dbReference>
<protein>
    <submittedName>
        <fullName evidence="1">Kunitz type trypsin inhibitor / miraculin</fullName>
    </submittedName>
</protein>
<feature type="non-terminal residue" evidence="1">
    <location>
        <position position="1"/>
    </location>
</feature>
<dbReference type="SUPFAM" id="SSF50386">
    <property type="entry name" value="STI-like"/>
    <property type="match status" value="1"/>
</dbReference>
<dbReference type="PANTHER" id="PTHR33107:SF5">
    <property type="entry name" value="KUNITZ TRYPSIN INHIBITOR 5"/>
    <property type="match status" value="1"/>
</dbReference>
<keyword evidence="2" id="KW-1185">Reference proteome</keyword>
<dbReference type="Proteomes" id="UP001163823">
    <property type="component" value="Chromosome 7"/>
</dbReference>
<name>A0AAD7LRK5_QUISA</name>
<dbReference type="KEGG" id="qsa:O6P43_017020"/>
<dbReference type="GO" id="GO:0004866">
    <property type="term" value="F:endopeptidase inhibitor activity"/>
    <property type="evidence" value="ECO:0007669"/>
    <property type="project" value="InterPro"/>
</dbReference>
<dbReference type="PRINTS" id="PR00291">
    <property type="entry name" value="KUNITZINHBTR"/>
</dbReference>
<gene>
    <name evidence="1" type="ORF">O6P43_017020</name>
</gene>
<reference evidence="1" key="1">
    <citation type="journal article" date="2023" name="Science">
        <title>Elucidation of the pathway for biosynthesis of saponin adjuvants from the soapbark tree.</title>
        <authorList>
            <person name="Reed J."/>
            <person name="Orme A."/>
            <person name="El-Demerdash A."/>
            <person name="Owen C."/>
            <person name="Martin L.B.B."/>
            <person name="Misra R.C."/>
            <person name="Kikuchi S."/>
            <person name="Rejzek M."/>
            <person name="Martin A.C."/>
            <person name="Harkess A."/>
            <person name="Leebens-Mack J."/>
            <person name="Louveau T."/>
            <person name="Stephenson M.J."/>
            <person name="Osbourn A."/>
        </authorList>
    </citation>
    <scope>NUCLEOTIDE SEQUENCE</scope>
    <source>
        <strain evidence="1">S10</strain>
    </source>
</reference>
<organism evidence="1 2">
    <name type="scientific">Quillaja saponaria</name>
    <name type="common">Soap bark tree</name>
    <dbReference type="NCBI Taxonomy" id="32244"/>
    <lineage>
        <taxon>Eukaryota</taxon>
        <taxon>Viridiplantae</taxon>
        <taxon>Streptophyta</taxon>
        <taxon>Embryophyta</taxon>
        <taxon>Tracheophyta</taxon>
        <taxon>Spermatophyta</taxon>
        <taxon>Magnoliopsida</taxon>
        <taxon>eudicotyledons</taxon>
        <taxon>Gunneridae</taxon>
        <taxon>Pentapetalae</taxon>
        <taxon>rosids</taxon>
        <taxon>fabids</taxon>
        <taxon>Fabales</taxon>
        <taxon>Quillajaceae</taxon>
        <taxon>Quillaja</taxon>
    </lineage>
</organism>
<dbReference type="InterPro" id="IPR002160">
    <property type="entry name" value="Prot_inh_Kunz-lg"/>
</dbReference>
<comment type="caution">
    <text evidence="1">The sequence shown here is derived from an EMBL/GenBank/DDBJ whole genome shotgun (WGS) entry which is preliminary data.</text>
</comment>
<dbReference type="InterPro" id="IPR011065">
    <property type="entry name" value="Kunitz_inhibitor_STI-like_sf"/>
</dbReference>
<evidence type="ECO:0000313" key="2">
    <source>
        <dbReference type="Proteomes" id="UP001163823"/>
    </source>
</evidence>
<dbReference type="Pfam" id="PF00197">
    <property type="entry name" value="Kunitz_legume"/>
    <property type="match status" value="1"/>
</dbReference>
<accession>A0AAD7LRK5</accession>
<proteinExistence type="predicted"/>
<dbReference type="AlphaFoldDB" id="A0AAD7LRK5"/>
<dbReference type="EMBL" id="JARAOO010000007">
    <property type="protein sequence ID" value="KAJ7961705.1"/>
    <property type="molecule type" value="Genomic_DNA"/>
</dbReference>
<dbReference type="SMART" id="SM00452">
    <property type="entry name" value="STI"/>
    <property type="match status" value="1"/>
</dbReference>
<dbReference type="PANTHER" id="PTHR33107">
    <property type="entry name" value="KUNITZ TRYPSIN INHIBITOR 2"/>
    <property type="match status" value="1"/>
</dbReference>
<sequence length="226" mass="25032">HSSQNTRTAFYTRLETIKSIALLAVSFLLFAFTAFARSDPVFDISGDIVQEGVSYHILPVHRGRGGGFTLANTGDKQSGPLDVIQQHVRAFDSLPLAFSPLIQRRGEVHISNDLNIKVSAKTSSEQSRVWKVAKQSNGLWFVTTCGVEGNLGFETITSWFKIEKYGSDYKLAFCPEVVDAPVICKDLGIYVDEEGKRHLALGDEIPPLTVMFKRAETSSKYLETVV</sequence>